<reference evidence="1 2" key="1">
    <citation type="submission" date="2023-07" db="EMBL/GenBank/DDBJ databases">
        <title>Sorghum-associated microbial communities from plants grown in Nebraska, USA.</title>
        <authorList>
            <person name="Schachtman D."/>
        </authorList>
    </citation>
    <scope>NUCLEOTIDE SEQUENCE [LARGE SCALE GENOMIC DNA]</scope>
    <source>
        <strain evidence="1 2">BE310</strain>
    </source>
</reference>
<accession>A0ABU1ZD44</accession>
<dbReference type="RefSeq" id="WP_310347550.1">
    <property type="nucleotide sequence ID" value="NZ_JAVDXQ010000005.1"/>
</dbReference>
<comment type="caution">
    <text evidence="1">The sequence shown here is derived from an EMBL/GenBank/DDBJ whole genome shotgun (WGS) entry which is preliminary data.</text>
</comment>
<keyword evidence="1" id="KW-0503">Monooxygenase</keyword>
<proteinExistence type="predicted"/>
<gene>
    <name evidence="1" type="ORF">J2X16_003898</name>
</gene>
<dbReference type="SUPFAM" id="SSF54909">
    <property type="entry name" value="Dimeric alpha+beta barrel"/>
    <property type="match status" value="1"/>
</dbReference>
<name>A0ABU1ZD44_9BURK</name>
<evidence type="ECO:0000313" key="2">
    <source>
        <dbReference type="Proteomes" id="UP001180536"/>
    </source>
</evidence>
<keyword evidence="1" id="KW-0560">Oxidoreductase</keyword>
<dbReference type="Proteomes" id="UP001180536">
    <property type="component" value="Unassembled WGS sequence"/>
</dbReference>
<evidence type="ECO:0000313" key="1">
    <source>
        <dbReference type="EMBL" id="MDR7298535.1"/>
    </source>
</evidence>
<dbReference type="EMBL" id="JAVDXQ010000005">
    <property type="protein sequence ID" value="MDR7298535.1"/>
    <property type="molecule type" value="Genomic_DNA"/>
</dbReference>
<dbReference type="Gene3D" id="3.30.70.100">
    <property type="match status" value="1"/>
</dbReference>
<organism evidence="1 2">
    <name type="scientific">Pelomonas aquatica</name>
    <dbReference type="NCBI Taxonomy" id="431058"/>
    <lineage>
        <taxon>Bacteria</taxon>
        <taxon>Pseudomonadati</taxon>
        <taxon>Pseudomonadota</taxon>
        <taxon>Betaproteobacteria</taxon>
        <taxon>Burkholderiales</taxon>
        <taxon>Sphaerotilaceae</taxon>
        <taxon>Roseateles</taxon>
    </lineage>
</organism>
<dbReference type="GO" id="GO:0004497">
    <property type="term" value="F:monooxygenase activity"/>
    <property type="evidence" value="ECO:0007669"/>
    <property type="project" value="UniProtKB-KW"/>
</dbReference>
<keyword evidence="2" id="KW-1185">Reference proteome</keyword>
<sequence>MYTSTFTFAPGDYDAEFHALDARIAGMARAIPGYLGEETWENAATGLVSNVYYWDSMEALQRLMGHADHREAKTAQARWLKGYQVVIAQVVRSYGDGGVAHPLNPQNAAPD</sequence>
<dbReference type="InterPro" id="IPR011008">
    <property type="entry name" value="Dimeric_a/b-barrel"/>
</dbReference>
<protein>
    <submittedName>
        <fullName evidence="1">Heme-degrading monooxygenase HmoA</fullName>
    </submittedName>
</protein>